<evidence type="ECO:0000256" key="1">
    <source>
        <dbReference type="SAM" id="MobiDB-lite"/>
    </source>
</evidence>
<dbReference type="AlphaFoldDB" id="A0A931CY79"/>
<dbReference type="Proteomes" id="UP000596932">
    <property type="component" value="Unassembled WGS sequence"/>
</dbReference>
<dbReference type="EMBL" id="JACFYX010000002">
    <property type="protein sequence ID" value="MBG0834104.1"/>
    <property type="molecule type" value="Genomic_DNA"/>
</dbReference>
<organism evidence="2 3">
    <name type="scientific">Pseudomonas chaetocerotis</name>
    <dbReference type="NCBI Taxonomy" id="2758695"/>
    <lineage>
        <taxon>Bacteria</taxon>
        <taxon>Pseudomonadati</taxon>
        <taxon>Pseudomonadota</taxon>
        <taxon>Gammaproteobacteria</taxon>
        <taxon>Pseudomonadales</taxon>
        <taxon>Pseudomonadaceae</taxon>
        <taxon>Pseudomonas</taxon>
    </lineage>
</organism>
<feature type="region of interest" description="Disordered" evidence="1">
    <location>
        <begin position="72"/>
        <end position="96"/>
    </location>
</feature>
<protein>
    <submittedName>
        <fullName evidence="2">Uncharacterized protein</fullName>
    </submittedName>
</protein>
<dbReference type="RefSeq" id="WP_196473804.1">
    <property type="nucleotide sequence ID" value="NZ_JACFYX020000001.1"/>
</dbReference>
<evidence type="ECO:0000313" key="3">
    <source>
        <dbReference type="Proteomes" id="UP000596932"/>
    </source>
</evidence>
<sequence>MLKELPPRDKCKAVTLTTNGIEYTSNRFKESTLHSIKETVTKDLRAVNVKMKSTPYTGLLAMLASPPYENAPRNGGAYHSRNQISAEVNLAPQQQY</sequence>
<reference evidence="2" key="1">
    <citation type="submission" date="2020-07" db="EMBL/GenBank/DDBJ databases">
        <title>Pseudomonas chaetoceroseae sp. nov., a new member of the Pseudomonas oleovorans group isolated from a culture of Chaetoceros calcitrans.</title>
        <authorList>
            <person name="Girard L."/>
            <person name="Lood C."/>
            <person name="De Mot R."/>
            <person name="Baudart J."/>
        </authorList>
    </citation>
    <scope>NUCLEOTIDE SEQUENCE</scope>
    <source>
        <strain evidence="2">536</strain>
    </source>
</reference>
<evidence type="ECO:0000313" key="2">
    <source>
        <dbReference type="EMBL" id="MBG0834104.1"/>
    </source>
</evidence>
<feature type="compositionally biased region" description="Polar residues" evidence="1">
    <location>
        <begin position="80"/>
        <end position="96"/>
    </location>
</feature>
<gene>
    <name evidence="2" type="ORF">H3221_03130</name>
</gene>
<accession>A0A931CY79</accession>
<comment type="caution">
    <text evidence="2">The sequence shown here is derived from an EMBL/GenBank/DDBJ whole genome shotgun (WGS) entry which is preliminary data.</text>
</comment>
<name>A0A931CY79_9PSED</name>
<proteinExistence type="predicted"/>
<keyword evidence="3" id="KW-1185">Reference proteome</keyword>